<name>A0AAV7W9I2_PLEWA</name>
<gene>
    <name evidence="2" type="ORF">NDU88_004147</name>
</gene>
<organism evidence="2 3">
    <name type="scientific">Pleurodeles waltl</name>
    <name type="common">Iberian ribbed newt</name>
    <dbReference type="NCBI Taxonomy" id="8319"/>
    <lineage>
        <taxon>Eukaryota</taxon>
        <taxon>Metazoa</taxon>
        <taxon>Chordata</taxon>
        <taxon>Craniata</taxon>
        <taxon>Vertebrata</taxon>
        <taxon>Euteleostomi</taxon>
        <taxon>Amphibia</taxon>
        <taxon>Batrachia</taxon>
        <taxon>Caudata</taxon>
        <taxon>Salamandroidea</taxon>
        <taxon>Salamandridae</taxon>
        <taxon>Pleurodelinae</taxon>
        <taxon>Pleurodeles</taxon>
    </lineage>
</organism>
<evidence type="ECO:0000313" key="3">
    <source>
        <dbReference type="Proteomes" id="UP001066276"/>
    </source>
</evidence>
<keyword evidence="3" id="KW-1185">Reference proteome</keyword>
<feature type="non-terminal residue" evidence="2">
    <location>
        <position position="140"/>
    </location>
</feature>
<reference evidence="2" key="1">
    <citation type="journal article" date="2022" name="bioRxiv">
        <title>Sequencing and chromosome-scale assembly of the giantPleurodeles waltlgenome.</title>
        <authorList>
            <person name="Brown T."/>
            <person name="Elewa A."/>
            <person name="Iarovenko S."/>
            <person name="Subramanian E."/>
            <person name="Araus A.J."/>
            <person name="Petzold A."/>
            <person name="Susuki M."/>
            <person name="Suzuki K.-i.T."/>
            <person name="Hayashi T."/>
            <person name="Toyoda A."/>
            <person name="Oliveira C."/>
            <person name="Osipova E."/>
            <person name="Leigh N.D."/>
            <person name="Simon A."/>
            <person name="Yun M.H."/>
        </authorList>
    </citation>
    <scope>NUCLEOTIDE SEQUENCE</scope>
    <source>
        <strain evidence="2">20211129_DDA</strain>
        <tissue evidence="2">Liver</tissue>
    </source>
</reference>
<dbReference type="Proteomes" id="UP001066276">
    <property type="component" value="Chromosome 1_2"/>
</dbReference>
<comment type="caution">
    <text evidence="2">The sequence shown here is derived from an EMBL/GenBank/DDBJ whole genome shotgun (WGS) entry which is preliminary data.</text>
</comment>
<feature type="compositionally biased region" description="Gly residues" evidence="1">
    <location>
        <begin position="1"/>
        <end position="11"/>
    </location>
</feature>
<dbReference type="EMBL" id="JANPWB010000002">
    <property type="protein sequence ID" value="KAJ1208764.1"/>
    <property type="molecule type" value="Genomic_DNA"/>
</dbReference>
<sequence length="140" mass="13850">RRRGGSGSGDGGTEEAPAASISGSQPAPGSSCSPVPPRDAARALSSPFPFVFCHFLPGCFQDGSADFNSGTSGRERAALPSWSPAAALRILSGAGGTVVGAAPGGSTFGPGEPHRRLRGETGACFSQKGASLDGLHGPDL</sequence>
<feature type="compositionally biased region" description="Polar residues" evidence="1">
    <location>
        <begin position="21"/>
        <end position="33"/>
    </location>
</feature>
<protein>
    <submittedName>
        <fullName evidence="2">Uncharacterized protein</fullName>
    </submittedName>
</protein>
<accession>A0AAV7W9I2</accession>
<evidence type="ECO:0000256" key="1">
    <source>
        <dbReference type="SAM" id="MobiDB-lite"/>
    </source>
</evidence>
<proteinExistence type="predicted"/>
<feature type="region of interest" description="Disordered" evidence="1">
    <location>
        <begin position="1"/>
        <end position="39"/>
    </location>
</feature>
<evidence type="ECO:0000313" key="2">
    <source>
        <dbReference type="EMBL" id="KAJ1208764.1"/>
    </source>
</evidence>
<feature type="non-terminal residue" evidence="2">
    <location>
        <position position="1"/>
    </location>
</feature>
<dbReference type="AlphaFoldDB" id="A0AAV7W9I2"/>